<dbReference type="InterPro" id="IPR014017">
    <property type="entry name" value="DNA_helicase_UvrD-like_C"/>
</dbReference>
<gene>
    <name evidence="15" type="ORF">DAY19_05615</name>
</gene>
<evidence type="ECO:0000256" key="5">
    <source>
        <dbReference type="ARBA" id="ARBA00022840"/>
    </source>
</evidence>
<dbReference type="Gene3D" id="3.40.50.300">
    <property type="entry name" value="P-loop containing nucleotide triphosphate hydrolases"/>
    <property type="match status" value="2"/>
</dbReference>
<comment type="catalytic activity">
    <reaction evidence="8">
        <text>Couples ATP hydrolysis with the unwinding of duplex DNA by translocating in the 3'-5' direction.</text>
        <dbReference type="EC" id="5.6.2.4"/>
    </reaction>
</comment>
<feature type="domain" description="UvrD-like helicase ATP-binding" evidence="13">
    <location>
        <begin position="4"/>
        <end position="285"/>
    </location>
</feature>
<dbReference type="EC" id="5.6.2.4" evidence="9"/>
<dbReference type="InterPro" id="IPR027417">
    <property type="entry name" value="P-loop_NTPase"/>
</dbReference>
<organism evidence="15 16">
    <name type="scientific">Halobacteriovorax vibrionivorans</name>
    <dbReference type="NCBI Taxonomy" id="2152716"/>
    <lineage>
        <taxon>Bacteria</taxon>
        <taxon>Pseudomonadati</taxon>
        <taxon>Bdellovibrionota</taxon>
        <taxon>Bacteriovoracia</taxon>
        <taxon>Bacteriovoracales</taxon>
        <taxon>Halobacteriovoraceae</taxon>
        <taxon>Halobacteriovorax</taxon>
    </lineage>
</organism>
<keyword evidence="3 12" id="KW-0378">Hydrolase</keyword>
<dbReference type="RefSeq" id="WP_114706194.1">
    <property type="nucleotide sequence ID" value="NZ_QDKL01000001.1"/>
</dbReference>
<keyword evidence="16" id="KW-1185">Reference proteome</keyword>
<keyword evidence="4 12" id="KW-0347">Helicase</keyword>
<proteinExistence type="inferred from homology"/>
<evidence type="ECO:0000313" key="16">
    <source>
        <dbReference type="Proteomes" id="UP000443582"/>
    </source>
</evidence>
<evidence type="ECO:0000256" key="7">
    <source>
        <dbReference type="ARBA" id="ARBA00023235"/>
    </source>
</evidence>
<dbReference type="PANTHER" id="PTHR11070:SF2">
    <property type="entry name" value="ATP-DEPENDENT DNA HELICASE SRS2"/>
    <property type="match status" value="1"/>
</dbReference>
<evidence type="ECO:0000256" key="12">
    <source>
        <dbReference type="PROSITE-ProRule" id="PRU00560"/>
    </source>
</evidence>
<evidence type="ECO:0000256" key="3">
    <source>
        <dbReference type="ARBA" id="ARBA00022801"/>
    </source>
</evidence>
<dbReference type="Pfam" id="PF00580">
    <property type="entry name" value="UvrD-helicase"/>
    <property type="match status" value="1"/>
</dbReference>
<dbReference type="Gene3D" id="1.10.10.160">
    <property type="match status" value="1"/>
</dbReference>
<dbReference type="InterPro" id="IPR013986">
    <property type="entry name" value="DExx_box_DNA_helicase_dom_sf"/>
</dbReference>
<evidence type="ECO:0000256" key="2">
    <source>
        <dbReference type="ARBA" id="ARBA00022741"/>
    </source>
</evidence>
<evidence type="ECO:0000256" key="1">
    <source>
        <dbReference type="ARBA" id="ARBA00009922"/>
    </source>
</evidence>
<sequence>MKLDHLNIQQRQAVKEIDGPMMILAGAGSGKTRTLVTKIAYLLEEKNISPFQLLALTFSNKAAKEMRDRVGRDVSCDVGALQVTTFHSFCARLLRAEANYLGLSRNFTIYDTAEQKSVVKAILNRRGISQKETSPFEVMYFIEDLKNHGHYPDRDISDKDYEVEDDDIFYDMYLDYEKELHKANATDFGGLIGGVIQLFEKFPEVLERYQDRFRYILVDEYQDTNRAQFDLVTKLAKKRRNICVVGDEDQSIYSWRGADIRNILDFEEVYSDAQILKLEQNYRSSKNIIEAAGAVISRNTQRKGKSMWTDNPEGDSIDIIECSSDREEADFVSEEIINLHNEHGASYDEMSVFYRTNSQSRQIEDALRKSNIPYRVVGGIKFYERKEIKDLIAYIRLLVNDKDSLALSRIINVPTRGIGATTLRKIEEEAIKTDSSLWEVVNRIVDNPEDFKHIRLSSRVKSSMSQFVHLITEAKIAHDQGEPLETVYEKLLYESGYWEMLRASKDYESQARMENLEELGSAFTQFEDQNPESRFGTFLETITLDNSVVGKEEENQGEVSLMTIHGAKGLEFEYVFVTGVEETVFPSYQSMENGEAAIEEERRLFYVAMTRAMKHLYITFAQGRMLFGQLRFNGFSRFIQEIPNKYYTWRKIGGGIQANEKDDWDDLCDPVYDDEPVYRVDSSASKKMQEKKATYPKGSKIVHSLYGEGTVLDCIGPSGDEKVTIKFNDGAQKKFMAKFAPLTLI</sequence>
<evidence type="ECO:0000256" key="4">
    <source>
        <dbReference type="ARBA" id="ARBA00022806"/>
    </source>
</evidence>
<dbReference type="EMBL" id="QDKL01000001">
    <property type="protein sequence ID" value="RZF23247.1"/>
    <property type="molecule type" value="Genomic_DNA"/>
</dbReference>
<keyword evidence="5 12" id="KW-0067">ATP-binding</keyword>
<comment type="catalytic activity">
    <reaction evidence="11">
        <text>ATP + H2O = ADP + phosphate + H(+)</text>
        <dbReference type="Rhea" id="RHEA:13065"/>
        <dbReference type="ChEBI" id="CHEBI:15377"/>
        <dbReference type="ChEBI" id="CHEBI:15378"/>
        <dbReference type="ChEBI" id="CHEBI:30616"/>
        <dbReference type="ChEBI" id="CHEBI:43474"/>
        <dbReference type="ChEBI" id="CHEBI:456216"/>
        <dbReference type="EC" id="5.6.2.4"/>
    </reaction>
</comment>
<keyword evidence="7" id="KW-0413">Isomerase</keyword>
<dbReference type="Pfam" id="PF21196">
    <property type="entry name" value="PcrA_UvrD_tudor"/>
    <property type="match status" value="1"/>
</dbReference>
<dbReference type="InterPro" id="IPR000212">
    <property type="entry name" value="DNA_helicase_UvrD/REP"/>
</dbReference>
<feature type="binding site" evidence="12">
    <location>
        <begin position="25"/>
        <end position="32"/>
    </location>
    <ligand>
        <name>ATP</name>
        <dbReference type="ChEBI" id="CHEBI:30616"/>
    </ligand>
</feature>
<evidence type="ECO:0000256" key="6">
    <source>
        <dbReference type="ARBA" id="ARBA00023125"/>
    </source>
</evidence>
<dbReference type="Proteomes" id="UP000443582">
    <property type="component" value="Unassembled WGS sequence"/>
</dbReference>
<evidence type="ECO:0000259" key="13">
    <source>
        <dbReference type="PROSITE" id="PS51198"/>
    </source>
</evidence>
<dbReference type="GO" id="GO:0004386">
    <property type="term" value="F:helicase activity"/>
    <property type="evidence" value="ECO:0007669"/>
    <property type="project" value="UniProtKB-KW"/>
</dbReference>
<keyword evidence="6" id="KW-0238">DNA-binding</keyword>
<dbReference type="CDD" id="cd18807">
    <property type="entry name" value="SF1_C_UvrD"/>
    <property type="match status" value="1"/>
</dbReference>
<feature type="domain" description="UvrD-like helicase C-terminal" evidence="14">
    <location>
        <begin position="286"/>
        <end position="569"/>
    </location>
</feature>
<comment type="similarity">
    <text evidence="1">Belongs to the helicase family. UvrD subfamily.</text>
</comment>
<name>A0ABY0IKS9_9BACT</name>
<dbReference type="InterPro" id="IPR014016">
    <property type="entry name" value="UvrD-like_ATP-bd"/>
</dbReference>
<evidence type="ECO:0000256" key="11">
    <source>
        <dbReference type="ARBA" id="ARBA00048988"/>
    </source>
</evidence>
<dbReference type="PROSITE" id="PS51198">
    <property type="entry name" value="UVRD_HELICASE_ATP_BIND"/>
    <property type="match status" value="1"/>
</dbReference>
<keyword evidence="2 12" id="KW-0547">Nucleotide-binding</keyword>
<reference evidence="16" key="1">
    <citation type="journal article" date="2019" name="Int. J. Syst. Evol. Microbiol.">
        <title>Halobacteriovorax valvorus sp. nov., a novel prokaryotic predator isolated from coastal seawater of China.</title>
        <authorList>
            <person name="Chen M.-X."/>
        </authorList>
    </citation>
    <scope>NUCLEOTIDE SEQUENCE [LARGE SCALE GENOMIC DNA]</scope>
    <source>
        <strain evidence="16">BL9</strain>
    </source>
</reference>
<evidence type="ECO:0000256" key="9">
    <source>
        <dbReference type="ARBA" id="ARBA00034808"/>
    </source>
</evidence>
<comment type="caution">
    <text evidence="15">The sequence shown here is derived from an EMBL/GenBank/DDBJ whole genome shotgun (WGS) entry which is preliminary data.</text>
</comment>
<evidence type="ECO:0000256" key="10">
    <source>
        <dbReference type="ARBA" id="ARBA00034923"/>
    </source>
</evidence>
<evidence type="ECO:0000259" key="14">
    <source>
        <dbReference type="PROSITE" id="PS51217"/>
    </source>
</evidence>
<evidence type="ECO:0000256" key="8">
    <source>
        <dbReference type="ARBA" id="ARBA00034617"/>
    </source>
</evidence>
<accession>A0ABY0IKS9</accession>
<dbReference type="PROSITE" id="PS51217">
    <property type="entry name" value="UVRD_HELICASE_CTER"/>
    <property type="match status" value="1"/>
</dbReference>
<dbReference type="Pfam" id="PF13361">
    <property type="entry name" value="UvrD_C"/>
    <property type="match status" value="1"/>
</dbReference>
<evidence type="ECO:0000313" key="15">
    <source>
        <dbReference type="EMBL" id="RZF23247.1"/>
    </source>
</evidence>
<dbReference type="PANTHER" id="PTHR11070">
    <property type="entry name" value="UVRD / RECB / PCRA DNA HELICASE FAMILY MEMBER"/>
    <property type="match status" value="1"/>
</dbReference>
<dbReference type="CDD" id="cd17932">
    <property type="entry name" value="DEXQc_UvrD"/>
    <property type="match status" value="1"/>
</dbReference>
<dbReference type="SUPFAM" id="SSF52540">
    <property type="entry name" value="P-loop containing nucleoside triphosphate hydrolases"/>
    <property type="match status" value="1"/>
</dbReference>
<protein>
    <recommendedName>
        <fullName evidence="9">DNA 3'-5' helicase</fullName>
        <ecNumber evidence="9">5.6.2.4</ecNumber>
    </recommendedName>
    <alternativeName>
        <fullName evidence="10">DNA 3'-5' helicase II</fullName>
    </alternativeName>
</protein>
<dbReference type="Gene3D" id="1.10.486.10">
    <property type="entry name" value="PCRA, domain 4"/>
    <property type="match status" value="1"/>
</dbReference>